<reference evidence="2 3" key="1">
    <citation type="submission" date="2019-10" db="EMBL/GenBank/DDBJ databases">
        <title>Glaciimonas soli sp. nov., a psychrophilic bacterium isolated from the forest soil of a high elevation mountain in Taiwan.</title>
        <authorList>
            <person name="Wang L.-T."/>
            <person name="Shieh W.Y."/>
        </authorList>
    </citation>
    <scope>NUCLEOTIDE SEQUENCE [LARGE SCALE GENOMIC DNA]</scope>
    <source>
        <strain evidence="2 3">GS1</strain>
    </source>
</reference>
<dbReference type="AlphaFoldDB" id="A0A843YLE3"/>
<comment type="caution">
    <text evidence="2">The sequence shown here is derived from an EMBL/GenBank/DDBJ whole genome shotgun (WGS) entry which is preliminary data.</text>
</comment>
<dbReference type="RefSeq" id="WP_153233861.1">
    <property type="nucleotide sequence ID" value="NZ_WINI01000002.1"/>
</dbReference>
<keyword evidence="3" id="KW-1185">Reference proteome</keyword>
<feature type="compositionally biased region" description="Polar residues" evidence="1">
    <location>
        <begin position="35"/>
        <end position="48"/>
    </location>
</feature>
<feature type="compositionally biased region" description="Polar residues" evidence="1">
    <location>
        <begin position="9"/>
        <end position="25"/>
    </location>
</feature>
<evidence type="ECO:0000313" key="3">
    <source>
        <dbReference type="Proteomes" id="UP000451565"/>
    </source>
</evidence>
<dbReference type="EMBL" id="WINI01000002">
    <property type="protein sequence ID" value="MQR00245.1"/>
    <property type="molecule type" value="Genomic_DNA"/>
</dbReference>
<dbReference type="Proteomes" id="UP000451565">
    <property type="component" value="Unassembled WGS sequence"/>
</dbReference>
<evidence type="ECO:0000256" key="1">
    <source>
        <dbReference type="SAM" id="MobiDB-lite"/>
    </source>
</evidence>
<evidence type="ECO:0000313" key="2">
    <source>
        <dbReference type="EMBL" id="MQR00245.1"/>
    </source>
</evidence>
<sequence length="96" mass="10392">MSKLLNKAKPSSLTQLNVADENNASWDDGIKAPTQMPSSTGLSSQAQTDIRERDKHIDALASRAAEPSSHINERLALILAARNPLYEAAKPILLTL</sequence>
<protein>
    <submittedName>
        <fullName evidence="2">Uncharacterized protein</fullName>
    </submittedName>
</protein>
<organism evidence="2 3">
    <name type="scientific">Glaciimonas soli</name>
    <dbReference type="NCBI Taxonomy" id="2590999"/>
    <lineage>
        <taxon>Bacteria</taxon>
        <taxon>Pseudomonadati</taxon>
        <taxon>Pseudomonadota</taxon>
        <taxon>Betaproteobacteria</taxon>
        <taxon>Burkholderiales</taxon>
        <taxon>Oxalobacteraceae</taxon>
        <taxon>Glaciimonas</taxon>
    </lineage>
</organism>
<gene>
    <name evidence="2" type="ORF">GEV47_06085</name>
</gene>
<feature type="non-terminal residue" evidence="2">
    <location>
        <position position="96"/>
    </location>
</feature>
<feature type="region of interest" description="Disordered" evidence="1">
    <location>
        <begin position="1"/>
        <end position="49"/>
    </location>
</feature>
<accession>A0A843YLE3</accession>
<proteinExistence type="predicted"/>
<name>A0A843YLE3_9BURK</name>